<reference evidence="2" key="2">
    <citation type="submission" date="2023-05" db="EMBL/GenBank/DDBJ databases">
        <authorList>
            <person name="Fouks B."/>
        </authorList>
    </citation>
    <scope>NUCLEOTIDE SEQUENCE</scope>
    <source>
        <strain evidence="2">Stay&amp;Tobe</strain>
        <tissue evidence="2">Testes</tissue>
    </source>
</reference>
<accession>A0AAD8EC76</accession>
<keyword evidence="1" id="KW-0812">Transmembrane</keyword>
<reference evidence="2" key="1">
    <citation type="journal article" date="2023" name="IScience">
        <title>Live-bearing cockroach genome reveals convergent evolutionary mechanisms linked to viviparity in insects and beyond.</title>
        <authorList>
            <person name="Fouks B."/>
            <person name="Harrison M.C."/>
            <person name="Mikhailova A.A."/>
            <person name="Marchal E."/>
            <person name="English S."/>
            <person name="Carruthers M."/>
            <person name="Jennings E.C."/>
            <person name="Chiamaka E.L."/>
            <person name="Frigard R.A."/>
            <person name="Pippel M."/>
            <person name="Attardo G.M."/>
            <person name="Benoit J.B."/>
            <person name="Bornberg-Bauer E."/>
            <person name="Tobe S.S."/>
        </authorList>
    </citation>
    <scope>NUCLEOTIDE SEQUENCE</scope>
    <source>
        <strain evidence="2">Stay&amp;Tobe</strain>
    </source>
</reference>
<protein>
    <submittedName>
        <fullName evidence="2">Uncharacterized protein</fullName>
    </submittedName>
</protein>
<evidence type="ECO:0000313" key="2">
    <source>
        <dbReference type="EMBL" id="KAJ9584489.1"/>
    </source>
</evidence>
<evidence type="ECO:0000313" key="3">
    <source>
        <dbReference type="Proteomes" id="UP001233999"/>
    </source>
</evidence>
<organism evidence="2 3">
    <name type="scientific">Diploptera punctata</name>
    <name type="common">Pacific beetle cockroach</name>
    <dbReference type="NCBI Taxonomy" id="6984"/>
    <lineage>
        <taxon>Eukaryota</taxon>
        <taxon>Metazoa</taxon>
        <taxon>Ecdysozoa</taxon>
        <taxon>Arthropoda</taxon>
        <taxon>Hexapoda</taxon>
        <taxon>Insecta</taxon>
        <taxon>Pterygota</taxon>
        <taxon>Neoptera</taxon>
        <taxon>Polyneoptera</taxon>
        <taxon>Dictyoptera</taxon>
        <taxon>Blattodea</taxon>
        <taxon>Blaberoidea</taxon>
        <taxon>Blaberidae</taxon>
        <taxon>Diplopterinae</taxon>
        <taxon>Diploptera</taxon>
    </lineage>
</organism>
<evidence type="ECO:0000256" key="1">
    <source>
        <dbReference type="SAM" id="Phobius"/>
    </source>
</evidence>
<name>A0AAD8EC76_DIPPU</name>
<feature type="transmembrane region" description="Helical" evidence="1">
    <location>
        <begin position="54"/>
        <end position="71"/>
    </location>
</feature>
<dbReference type="AlphaFoldDB" id="A0AAD8EC76"/>
<feature type="non-terminal residue" evidence="2">
    <location>
        <position position="72"/>
    </location>
</feature>
<comment type="caution">
    <text evidence="2">The sequence shown here is derived from an EMBL/GenBank/DDBJ whole genome shotgun (WGS) entry which is preliminary data.</text>
</comment>
<dbReference type="EMBL" id="JASPKZ010007402">
    <property type="protein sequence ID" value="KAJ9584489.1"/>
    <property type="molecule type" value="Genomic_DNA"/>
</dbReference>
<keyword evidence="3" id="KW-1185">Reference proteome</keyword>
<feature type="non-terminal residue" evidence="2">
    <location>
        <position position="1"/>
    </location>
</feature>
<proteinExistence type="predicted"/>
<feature type="transmembrane region" description="Helical" evidence="1">
    <location>
        <begin position="21"/>
        <end position="48"/>
    </location>
</feature>
<sequence length="72" mass="8500">RQNVAVRLSLHVLAFYRHLALFLQLVMPIFPFDIILGKLVSPYIFWLLHILQRMSYIFTVGVILMSCCYPLF</sequence>
<keyword evidence="1" id="KW-1133">Transmembrane helix</keyword>
<keyword evidence="1" id="KW-0472">Membrane</keyword>
<dbReference type="Proteomes" id="UP001233999">
    <property type="component" value="Unassembled WGS sequence"/>
</dbReference>
<gene>
    <name evidence="2" type="ORF">L9F63_021183</name>
</gene>